<proteinExistence type="predicted"/>
<reference evidence="2" key="1">
    <citation type="journal article" date="2019" name="Int. J. Syst. Evol. Microbiol.">
        <title>The Global Catalogue of Microorganisms (GCM) 10K type strain sequencing project: providing services to taxonomists for standard genome sequencing and annotation.</title>
        <authorList>
            <consortium name="The Broad Institute Genomics Platform"/>
            <consortium name="The Broad Institute Genome Sequencing Center for Infectious Disease"/>
            <person name="Wu L."/>
            <person name="Ma J."/>
        </authorList>
    </citation>
    <scope>NUCLEOTIDE SEQUENCE [LARGE SCALE GENOMIC DNA]</scope>
    <source>
        <strain evidence="2">R28</strain>
    </source>
</reference>
<accession>A0ABW4W721</accession>
<organism evidence="1 2">
    <name type="scientific">Ornithinibacillus salinisoli</name>
    <dbReference type="NCBI Taxonomy" id="1848459"/>
    <lineage>
        <taxon>Bacteria</taxon>
        <taxon>Bacillati</taxon>
        <taxon>Bacillota</taxon>
        <taxon>Bacilli</taxon>
        <taxon>Bacillales</taxon>
        <taxon>Bacillaceae</taxon>
        <taxon>Ornithinibacillus</taxon>
    </lineage>
</organism>
<name>A0ABW4W721_9BACI</name>
<sequence length="267" mass="30582">MLKYDNNNPETIYSAVCFVDILGFSQLVQDSFNAGTGNDLLKRLHKTLTDGINSLRPREEYVGVLKTFTDNIVIGHPIYEDGESQLGGIFLDFAAYQLSMALEGFFVRGAVSIGEYYADNEFAFGPALLEAHQLESEEAITPRIILSNETRNMVHEHINYYADPKWAPQSRDLLKDNVDGNYFINYLETVMGEKEPQDYQFAYTLLQNHKAIIEENLARFQHNPRVFPKYEWAAQYHNFFSDLNFNNTHNSQLQILNVANGDFSLIV</sequence>
<dbReference type="Proteomes" id="UP001597383">
    <property type="component" value="Unassembled WGS sequence"/>
</dbReference>
<comment type="caution">
    <text evidence="1">The sequence shown here is derived from an EMBL/GenBank/DDBJ whole genome shotgun (WGS) entry which is preliminary data.</text>
</comment>
<dbReference type="RefSeq" id="WP_377558666.1">
    <property type="nucleotide sequence ID" value="NZ_JBHUHQ010000040.1"/>
</dbReference>
<evidence type="ECO:0000313" key="1">
    <source>
        <dbReference type="EMBL" id="MFD2046618.1"/>
    </source>
</evidence>
<gene>
    <name evidence="1" type="ORF">ACFSJF_20320</name>
</gene>
<keyword evidence="2" id="KW-1185">Reference proteome</keyword>
<evidence type="ECO:0008006" key="3">
    <source>
        <dbReference type="Google" id="ProtNLM"/>
    </source>
</evidence>
<evidence type="ECO:0000313" key="2">
    <source>
        <dbReference type="Proteomes" id="UP001597383"/>
    </source>
</evidence>
<protein>
    <recommendedName>
        <fullName evidence="3">Guanylate cyclase domain-containing protein</fullName>
    </recommendedName>
</protein>
<dbReference type="EMBL" id="JBHUHQ010000040">
    <property type="protein sequence ID" value="MFD2046618.1"/>
    <property type="molecule type" value="Genomic_DNA"/>
</dbReference>